<evidence type="ECO:0000313" key="2">
    <source>
        <dbReference type="EMBL" id="KAL2888935.1"/>
    </source>
</evidence>
<proteinExistence type="predicted"/>
<feature type="compositionally biased region" description="Polar residues" evidence="1">
    <location>
        <begin position="19"/>
        <end position="29"/>
    </location>
</feature>
<reference evidence="2 3" key="1">
    <citation type="submission" date="2020-05" db="EMBL/GenBank/DDBJ databases">
        <title>Ceratocystis lukuohia genome.</title>
        <authorList>
            <person name="Harrington T.C."/>
            <person name="Kim K."/>
            <person name="Mayers C.G."/>
        </authorList>
    </citation>
    <scope>NUCLEOTIDE SEQUENCE [LARGE SCALE GENOMIC DNA]</scope>
    <source>
        <strain evidence="2 3">C4212</strain>
    </source>
</reference>
<feature type="region of interest" description="Disordered" evidence="1">
    <location>
        <begin position="19"/>
        <end position="62"/>
    </location>
</feature>
<name>A0ABR4ML50_9PEZI</name>
<dbReference type="GeneID" id="98117253"/>
<dbReference type="EMBL" id="JABSNW010000003">
    <property type="protein sequence ID" value="KAL2888935.1"/>
    <property type="molecule type" value="Genomic_DNA"/>
</dbReference>
<evidence type="ECO:0000256" key="1">
    <source>
        <dbReference type="SAM" id="MobiDB-lite"/>
    </source>
</evidence>
<feature type="compositionally biased region" description="Acidic residues" evidence="1">
    <location>
        <begin position="51"/>
        <end position="62"/>
    </location>
</feature>
<comment type="caution">
    <text evidence="2">The sequence shown here is derived from an EMBL/GenBank/DDBJ whole genome shotgun (WGS) entry which is preliminary data.</text>
</comment>
<sequence length="317" mass="36580">MLFSSVFSWFSVSLQGLQRSKPSSSSAQDVQPAEITESELTPLAAGLEHTEEIEPDDTEETYGDWTDDITSQYYLADRGYHALYFLNGETRVFSNHYDESGKERMLSIYFDKDRPVASLRDDNLRYERDHKYKLPLYEIFAAICHLRLQNCPAMDWIVMDIFDFDTLSFIEQYREDNNLGMQADIRLTERDKNWGILTNTYYYQQASRMILGRIDKMIIRRQERWLEGTNYPYRIADMIMFSFKSLDSRGRVPPATDPAEIRALEVVGAAIDSVDETEAANLKKQLAIRPEAGADTLDDFAEAVPEKSDTVPALEDY</sequence>
<protein>
    <submittedName>
        <fullName evidence="2">Uncharacterized protein</fullName>
    </submittedName>
</protein>
<keyword evidence="3" id="KW-1185">Reference proteome</keyword>
<dbReference type="Proteomes" id="UP001610728">
    <property type="component" value="Unassembled WGS sequence"/>
</dbReference>
<gene>
    <name evidence="2" type="ORF">HOO65_030436</name>
</gene>
<evidence type="ECO:0000313" key="3">
    <source>
        <dbReference type="Proteomes" id="UP001610728"/>
    </source>
</evidence>
<accession>A0ABR4ML50</accession>
<dbReference type="RefSeq" id="XP_070860115.1">
    <property type="nucleotide sequence ID" value="XM_071000406.1"/>
</dbReference>
<organism evidence="2 3">
    <name type="scientific">Ceratocystis lukuohia</name>
    <dbReference type="NCBI Taxonomy" id="2019550"/>
    <lineage>
        <taxon>Eukaryota</taxon>
        <taxon>Fungi</taxon>
        <taxon>Dikarya</taxon>
        <taxon>Ascomycota</taxon>
        <taxon>Pezizomycotina</taxon>
        <taxon>Sordariomycetes</taxon>
        <taxon>Hypocreomycetidae</taxon>
        <taxon>Microascales</taxon>
        <taxon>Ceratocystidaceae</taxon>
        <taxon>Ceratocystis</taxon>
    </lineage>
</organism>